<evidence type="ECO:0000256" key="4">
    <source>
        <dbReference type="ARBA" id="ARBA00022833"/>
    </source>
</evidence>
<dbReference type="PANTHER" id="PTHR30096:SF0">
    <property type="entry name" value="4,5-DOPA DIOXYGENASE EXTRADIOL-LIKE PROTEIN"/>
    <property type="match status" value="1"/>
</dbReference>
<dbReference type="InterPro" id="IPR014436">
    <property type="entry name" value="Extradiol_dOase_DODA"/>
</dbReference>
<keyword evidence="3" id="KW-0479">Metal-binding</keyword>
<dbReference type="GO" id="GO:0008198">
    <property type="term" value="F:ferrous iron binding"/>
    <property type="evidence" value="ECO:0007669"/>
    <property type="project" value="InterPro"/>
</dbReference>
<dbReference type="Pfam" id="PF02900">
    <property type="entry name" value="LigB"/>
    <property type="match status" value="1"/>
</dbReference>
<protein>
    <submittedName>
        <fullName evidence="7">Extradiol aromatic ring-opening dioxygenase</fullName>
    </submittedName>
</protein>
<dbReference type="Gene3D" id="3.40.830.10">
    <property type="entry name" value="LigB-like"/>
    <property type="match status" value="1"/>
</dbReference>
<evidence type="ECO:0000256" key="5">
    <source>
        <dbReference type="ARBA" id="ARBA00023002"/>
    </source>
</evidence>
<evidence type="ECO:0000259" key="6">
    <source>
        <dbReference type="Pfam" id="PF02900"/>
    </source>
</evidence>
<dbReference type="PANTHER" id="PTHR30096">
    <property type="entry name" value="4,5-DOPA DIOXYGENASE EXTRADIOL-LIKE PROTEIN"/>
    <property type="match status" value="1"/>
</dbReference>
<sequence length="312" mass="34387">MTRTPIYFFSHGGPNIIEDTEHPAFAQLQKLGREITQEVRPKAIVVISAHWQGPNASTVEVNTAVHQPLIYDFFGFPSRYYKLQYPNTGSPELAKSILSKLETAGIRAKAVERGLDHGVFAPFYVAFNPENNPLSVPLVQLSLFDSENGEQHQKLGEAIASLREEGVLIICSGMAVHNLRDMWTALQTPGALPYAKSFDEALRKAVETPVESRRDAMEALFKRPDARKAHPTYEHLLPIYVGAGAAGSDSGKLVWTLPQGSMSWAMYRFGEVSAYSATCSFPNPYLAYTLGSIPLASRIMIGTYGLCFFIVG</sequence>
<evidence type="ECO:0000256" key="2">
    <source>
        <dbReference type="ARBA" id="ARBA00007581"/>
    </source>
</evidence>
<reference evidence="7" key="1">
    <citation type="journal article" date="2020" name="Stud. Mycol.">
        <title>101 Dothideomycetes genomes: a test case for predicting lifestyles and emergence of pathogens.</title>
        <authorList>
            <person name="Haridas S."/>
            <person name="Albert R."/>
            <person name="Binder M."/>
            <person name="Bloem J."/>
            <person name="Labutti K."/>
            <person name="Salamov A."/>
            <person name="Andreopoulos B."/>
            <person name="Baker S."/>
            <person name="Barry K."/>
            <person name="Bills G."/>
            <person name="Bluhm B."/>
            <person name="Cannon C."/>
            <person name="Castanera R."/>
            <person name="Culley D."/>
            <person name="Daum C."/>
            <person name="Ezra D."/>
            <person name="Gonzalez J."/>
            <person name="Henrissat B."/>
            <person name="Kuo A."/>
            <person name="Liang C."/>
            <person name="Lipzen A."/>
            <person name="Lutzoni F."/>
            <person name="Magnuson J."/>
            <person name="Mondo S."/>
            <person name="Nolan M."/>
            <person name="Ohm R."/>
            <person name="Pangilinan J."/>
            <person name="Park H.-J."/>
            <person name="Ramirez L."/>
            <person name="Alfaro M."/>
            <person name="Sun H."/>
            <person name="Tritt A."/>
            <person name="Yoshinaga Y."/>
            <person name="Zwiers L.-H."/>
            <person name="Turgeon B."/>
            <person name="Goodwin S."/>
            <person name="Spatafora J."/>
            <person name="Crous P."/>
            <person name="Grigoriev I."/>
        </authorList>
    </citation>
    <scope>NUCLEOTIDE SEQUENCE</scope>
    <source>
        <strain evidence="7">CBS 116435</strain>
    </source>
</reference>
<comment type="caution">
    <text evidence="7">The sequence shown here is derived from an EMBL/GenBank/DDBJ whole genome shotgun (WGS) entry which is preliminary data.</text>
</comment>
<dbReference type="Proteomes" id="UP000799441">
    <property type="component" value="Unassembled WGS sequence"/>
</dbReference>
<keyword evidence="5" id="KW-0560">Oxidoreductase</keyword>
<dbReference type="GO" id="GO:0008270">
    <property type="term" value="F:zinc ion binding"/>
    <property type="evidence" value="ECO:0007669"/>
    <property type="project" value="InterPro"/>
</dbReference>
<dbReference type="CDD" id="cd07363">
    <property type="entry name" value="45_DOPA_Dioxygenase"/>
    <property type="match status" value="1"/>
</dbReference>
<evidence type="ECO:0000313" key="8">
    <source>
        <dbReference type="Proteomes" id="UP000799441"/>
    </source>
</evidence>
<comment type="cofactor">
    <cofactor evidence="1">
        <name>Zn(2+)</name>
        <dbReference type="ChEBI" id="CHEBI:29105"/>
    </cofactor>
</comment>
<dbReference type="SUPFAM" id="SSF53213">
    <property type="entry name" value="LigB-like"/>
    <property type="match status" value="1"/>
</dbReference>
<dbReference type="OrthoDB" id="7396853at2759"/>
<organism evidence="7 8">
    <name type="scientific">Polychaeton citri CBS 116435</name>
    <dbReference type="NCBI Taxonomy" id="1314669"/>
    <lineage>
        <taxon>Eukaryota</taxon>
        <taxon>Fungi</taxon>
        <taxon>Dikarya</taxon>
        <taxon>Ascomycota</taxon>
        <taxon>Pezizomycotina</taxon>
        <taxon>Dothideomycetes</taxon>
        <taxon>Dothideomycetidae</taxon>
        <taxon>Capnodiales</taxon>
        <taxon>Capnodiaceae</taxon>
        <taxon>Polychaeton</taxon>
    </lineage>
</organism>
<dbReference type="AlphaFoldDB" id="A0A9P4Q7S4"/>
<comment type="similarity">
    <text evidence="2">Belongs to the DODA-type extradiol aromatic ring-opening dioxygenase family.</text>
</comment>
<dbReference type="PIRSF" id="PIRSF006157">
    <property type="entry name" value="Doxgns_DODA"/>
    <property type="match status" value="1"/>
</dbReference>
<dbReference type="GO" id="GO:0016702">
    <property type="term" value="F:oxidoreductase activity, acting on single donors with incorporation of molecular oxygen, incorporation of two atoms of oxygen"/>
    <property type="evidence" value="ECO:0007669"/>
    <property type="project" value="UniProtKB-ARBA"/>
</dbReference>
<gene>
    <name evidence="7" type="ORF">K431DRAFT_266928</name>
</gene>
<evidence type="ECO:0000256" key="3">
    <source>
        <dbReference type="ARBA" id="ARBA00022723"/>
    </source>
</evidence>
<dbReference type="InterPro" id="IPR004183">
    <property type="entry name" value="Xdiol_dOase_suB"/>
</dbReference>
<keyword evidence="8" id="KW-1185">Reference proteome</keyword>
<feature type="domain" description="Extradiol ring-cleavage dioxygenase class III enzyme subunit B" evidence="6">
    <location>
        <begin position="9"/>
        <end position="253"/>
    </location>
</feature>
<name>A0A9P4Q7S4_9PEZI</name>
<keyword evidence="7" id="KW-0223">Dioxygenase</keyword>
<accession>A0A9P4Q7S4</accession>
<evidence type="ECO:0000256" key="1">
    <source>
        <dbReference type="ARBA" id="ARBA00001947"/>
    </source>
</evidence>
<proteinExistence type="inferred from homology"/>
<keyword evidence="4" id="KW-0862">Zinc</keyword>
<evidence type="ECO:0000313" key="7">
    <source>
        <dbReference type="EMBL" id="KAF2722177.1"/>
    </source>
</evidence>
<dbReference type="EMBL" id="MU003784">
    <property type="protein sequence ID" value="KAF2722177.1"/>
    <property type="molecule type" value="Genomic_DNA"/>
</dbReference>